<proteinExistence type="predicted"/>
<protein>
    <submittedName>
        <fullName evidence="2">Uncharacterized protein</fullName>
    </submittedName>
</protein>
<sequence length="79" mass="8384">MFRACYGVLRFVMKTGTKGCKISALSGYPFDAIEYAKTKTWRCDRGLGSTGSAVTSTTTALSRGGHGRAALSTSLGELR</sequence>
<evidence type="ECO:0000313" key="3">
    <source>
        <dbReference type="Proteomes" id="UP001202328"/>
    </source>
</evidence>
<reference evidence="2" key="1">
    <citation type="submission" date="2022-04" db="EMBL/GenBank/DDBJ databases">
        <title>A functionally conserved STORR gene fusion in Papaver species that diverged 16.8 million years ago.</title>
        <authorList>
            <person name="Catania T."/>
        </authorList>
    </citation>
    <scope>NUCLEOTIDE SEQUENCE</scope>
    <source>
        <strain evidence="2">S-188037</strain>
    </source>
</reference>
<name>A0AAD4X6Q3_9MAGN</name>
<dbReference type="AlphaFoldDB" id="A0AAD4X6Q3"/>
<dbReference type="EMBL" id="JAJJMB010014829">
    <property type="protein sequence ID" value="KAI3857572.1"/>
    <property type="molecule type" value="Genomic_DNA"/>
</dbReference>
<evidence type="ECO:0000256" key="1">
    <source>
        <dbReference type="SAM" id="MobiDB-lite"/>
    </source>
</evidence>
<keyword evidence="3" id="KW-1185">Reference proteome</keyword>
<organism evidence="2 3">
    <name type="scientific">Papaver atlanticum</name>
    <dbReference type="NCBI Taxonomy" id="357466"/>
    <lineage>
        <taxon>Eukaryota</taxon>
        <taxon>Viridiplantae</taxon>
        <taxon>Streptophyta</taxon>
        <taxon>Embryophyta</taxon>
        <taxon>Tracheophyta</taxon>
        <taxon>Spermatophyta</taxon>
        <taxon>Magnoliopsida</taxon>
        <taxon>Ranunculales</taxon>
        <taxon>Papaveraceae</taxon>
        <taxon>Papaveroideae</taxon>
        <taxon>Papaver</taxon>
    </lineage>
</organism>
<feature type="region of interest" description="Disordered" evidence="1">
    <location>
        <begin position="58"/>
        <end position="79"/>
    </location>
</feature>
<dbReference type="Proteomes" id="UP001202328">
    <property type="component" value="Unassembled WGS sequence"/>
</dbReference>
<comment type="caution">
    <text evidence="2">The sequence shown here is derived from an EMBL/GenBank/DDBJ whole genome shotgun (WGS) entry which is preliminary data.</text>
</comment>
<accession>A0AAD4X6Q3</accession>
<evidence type="ECO:0000313" key="2">
    <source>
        <dbReference type="EMBL" id="KAI3857572.1"/>
    </source>
</evidence>
<gene>
    <name evidence="2" type="ORF">MKW98_028836</name>
</gene>